<dbReference type="InterPro" id="IPR002925">
    <property type="entry name" value="Dienelactn_hydro"/>
</dbReference>
<evidence type="ECO:0000259" key="8">
    <source>
        <dbReference type="Pfam" id="PF01738"/>
    </source>
</evidence>
<keyword evidence="3" id="KW-0858">Xylan degradation</keyword>
<proteinExistence type="predicted"/>
<name>U2Q2M1_9CLOT</name>
<dbReference type="Pfam" id="PF01738">
    <property type="entry name" value="DLH"/>
    <property type="match status" value="1"/>
</dbReference>
<evidence type="ECO:0000256" key="7">
    <source>
        <dbReference type="ARBA" id="ARBA00023326"/>
    </source>
</evidence>
<dbReference type="HOGENOM" id="CLU_027551_4_2_9"/>
<comment type="subcellular location">
    <subcellularLocation>
        <location evidence="1">Secreted</location>
    </subcellularLocation>
</comment>
<evidence type="ECO:0000256" key="5">
    <source>
        <dbReference type="ARBA" id="ARBA00022801"/>
    </source>
</evidence>
<dbReference type="GO" id="GO:0005576">
    <property type="term" value="C:extracellular region"/>
    <property type="evidence" value="ECO:0007669"/>
    <property type="project" value="UniProtKB-SubCell"/>
</dbReference>
<evidence type="ECO:0000256" key="1">
    <source>
        <dbReference type="ARBA" id="ARBA00004613"/>
    </source>
</evidence>
<dbReference type="AlphaFoldDB" id="U2Q2M1"/>
<dbReference type="EMBL" id="APJA01000012">
    <property type="protein sequence ID" value="ERK30324.1"/>
    <property type="molecule type" value="Genomic_DNA"/>
</dbReference>
<reference evidence="9 10" key="1">
    <citation type="journal article" date="2013" name="Genome Announc.">
        <title>Draft Genome Sequence of the Hydrogen- and Ethanol-Producing Bacterium Clostridium intestinale Strain URNW.</title>
        <authorList>
            <person name="Lal S."/>
            <person name="Ramachandran U."/>
            <person name="Zhang X."/>
            <person name="Sparling R."/>
            <person name="Levin D.B."/>
        </authorList>
    </citation>
    <scope>NUCLEOTIDE SEQUENCE [LARGE SCALE GENOMIC DNA]</scope>
    <source>
        <strain evidence="9 10">URNW</strain>
    </source>
</reference>
<dbReference type="PANTHER" id="PTHR38050:SF2">
    <property type="entry name" value="FERULOYL ESTERASE C-RELATED"/>
    <property type="match status" value="1"/>
</dbReference>
<keyword evidence="5" id="KW-0378">Hydrolase</keyword>
<evidence type="ECO:0000313" key="10">
    <source>
        <dbReference type="Proteomes" id="UP000016721"/>
    </source>
</evidence>
<dbReference type="InterPro" id="IPR043595">
    <property type="entry name" value="FaeB/C/D"/>
</dbReference>
<dbReference type="PATRIC" id="fig|1294142.3.peg.1922"/>
<dbReference type="Gene3D" id="3.40.50.1820">
    <property type="entry name" value="alpha/beta hydrolase"/>
    <property type="match status" value="1"/>
</dbReference>
<protein>
    <submittedName>
        <fullName evidence="9">LpqC</fullName>
    </submittedName>
</protein>
<keyword evidence="7" id="KW-0624">Polysaccharide degradation</keyword>
<keyword evidence="4" id="KW-0732">Signal</keyword>
<dbReference type="GO" id="GO:0045493">
    <property type="term" value="P:xylan catabolic process"/>
    <property type="evidence" value="ECO:0007669"/>
    <property type="project" value="UniProtKB-KW"/>
</dbReference>
<keyword evidence="6" id="KW-0119">Carbohydrate metabolism</keyword>
<evidence type="ECO:0000256" key="4">
    <source>
        <dbReference type="ARBA" id="ARBA00022729"/>
    </source>
</evidence>
<evidence type="ECO:0000256" key="6">
    <source>
        <dbReference type="ARBA" id="ARBA00023277"/>
    </source>
</evidence>
<accession>U2Q2M1</accession>
<dbReference type="Proteomes" id="UP000016721">
    <property type="component" value="Unassembled WGS sequence"/>
</dbReference>
<evidence type="ECO:0000256" key="2">
    <source>
        <dbReference type="ARBA" id="ARBA00022525"/>
    </source>
</evidence>
<dbReference type="PANTHER" id="PTHR38050">
    <property type="match status" value="1"/>
</dbReference>
<gene>
    <name evidence="9" type="ORF">CINTURNW_1885</name>
</gene>
<sequence>MLIVILFLFLVVFLSFYFLYSPKVKKPDIDIIEISDSLEIDGVKRDFFATIPKKHKADMPLVFVFHGTMQNGKVVREAAGYEFDEIAENEGFVVVYPNAYKGSWNDARKVGDYPARRENINEAEFVRKMIQYFQLKYNIDPKKVFGVGFSNGGQLVHRLASEIPGEFKAFAAIMATRPTIDNFIGKETDGEVPMLLIAGTSDSVVPYHGGVIQLFFMKPRGTAMSAYESADFYAKRNGIYSAPIAKFLPHNTQSRDTAVIQVSYKGEGKKPVELYTAVGVGHVIPNKNKRFPRLMGKSTADLDAPKEIWKFFKQFI</sequence>
<dbReference type="GO" id="GO:0030600">
    <property type="term" value="F:feruloyl esterase activity"/>
    <property type="evidence" value="ECO:0007669"/>
    <property type="project" value="InterPro"/>
</dbReference>
<dbReference type="InterPro" id="IPR029058">
    <property type="entry name" value="AB_hydrolase_fold"/>
</dbReference>
<organism evidence="9 10">
    <name type="scientific">Clostridium intestinale URNW</name>
    <dbReference type="NCBI Taxonomy" id="1294142"/>
    <lineage>
        <taxon>Bacteria</taxon>
        <taxon>Bacillati</taxon>
        <taxon>Bacillota</taxon>
        <taxon>Clostridia</taxon>
        <taxon>Eubacteriales</taxon>
        <taxon>Clostridiaceae</taxon>
        <taxon>Clostridium</taxon>
    </lineage>
</organism>
<feature type="domain" description="Dienelactone hydrolase" evidence="8">
    <location>
        <begin position="74"/>
        <end position="207"/>
    </location>
</feature>
<dbReference type="eggNOG" id="COG3509">
    <property type="taxonomic scope" value="Bacteria"/>
</dbReference>
<dbReference type="OrthoDB" id="2751280at2"/>
<keyword evidence="2" id="KW-0964">Secreted</keyword>
<keyword evidence="10" id="KW-1185">Reference proteome</keyword>
<evidence type="ECO:0000256" key="3">
    <source>
        <dbReference type="ARBA" id="ARBA00022651"/>
    </source>
</evidence>
<dbReference type="SUPFAM" id="SSF53474">
    <property type="entry name" value="alpha/beta-Hydrolases"/>
    <property type="match status" value="1"/>
</dbReference>
<dbReference type="RefSeq" id="WP_021801886.1">
    <property type="nucleotide sequence ID" value="NZ_KI273145.1"/>
</dbReference>
<comment type="caution">
    <text evidence="9">The sequence shown here is derived from an EMBL/GenBank/DDBJ whole genome shotgun (WGS) entry which is preliminary data.</text>
</comment>
<evidence type="ECO:0000313" key="9">
    <source>
        <dbReference type="EMBL" id="ERK30324.1"/>
    </source>
</evidence>